<name>A0A7W6H9S2_9HYPH</name>
<protein>
    <submittedName>
        <fullName evidence="1">Putative nucleic acid-binding protein</fullName>
    </submittedName>
</protein>
<sequence>MFELQLGIELAKRRGNNNATAFEQRLDGILADGRYQIMLPTVDAARVRATLSALPALRNLVIPNPCSNRIVSCEKLTIAATAISAGAAIATLNRRHYAEIARCFPLPGVFYPDTGDWDNRCGRRSAE</sequence>
<accession>A0A7W6H9S2</accession>
<organism evidence="1 2">
    <name type="scientific">Aurantimonas endophytica</name>
    <dbReference type="NCBI Taxonomy" id="1522175"/>
    <lineage>
        <taxon>Bacteria</taxon>
        <taxon>Pseudomonadati</taxon>
        <taxon>Pseudomonadota</taxon>
        <taxon>Alphaproteobacteria</taxon>
        <taxon>Hyphomicrobiales</taxon>
        <taxon>Aurantimonadaceae</taxon>
        <taxon>Aurantimonas</taxon>
    </lineage>
</organism>
<dbReference type="Gene3D" id="3.40.50.1010">
    <property type="entry name" value="5'-nuclease"/>
    <property type="match status" value="1"/>
</dbReference>
<reference evidence="1 2" key="1">
    <citation type="submission" date="2020-08" db="EMBL/GenBank/DDBJ databases">
        <title>Genomic Encyclopedia of Type Strains, Phase IV (KMG-IV): sequencing the most valuable type-strain genomes for metagenomic binning, comparative biology and taxonomic classification.</title>
        <authorList>
            <person name="Goeker M."/>
        </authorList>
    </citation>
    <scope>NUCLEOTIDE SEQUENCE [LARGE SCALE GENOMIC DNA]</scope>
    <source>
        <strain evidence="1 2">DSM 103570</strain>
    </source>
</reference>
<evidence type="ECO:0000313" key="2">
    <source>
        <dbReference type="Proteomes" id="UP000588647"/>
    </source>
</evidence>
<proteinExistence type="predicted"/>
<dbReference type="AlphaFoldDB" id="A0A7W6H9S2"/>
<dbReference type="Proteomes" id="UP000588647">
    <property type="component" value="Unassembled WGS sequence"/>
</dbReference>
<comment type="caution">
    <text evidence="1">The sequence shown here is derived from an EMBL/GenBank/DDBJ whole genome shotgun (WGS) entry which is preliminary data.</text>
</comment>
<gene>
    <name evidence="1" type="ORF">GGR03_000240</name>
</gene>
<keyword evidence="2" id="KW-1185">Reference proteome</keyword>
<evidence type="ECO:0000313" key="1">
    <source>
        <dbReference type="EMBL" id="MBB4001193.1"/>
    </source>
</evidence>
<dbReference type="EMBL" id="JACIEM010000001">
    <property type="protein sequence ID" value="MBB4001193.1"/>
    <property type="molecule type" value="Genomic_DNA"/>
</dbReference>